<dbReference type="InterPro" id="IPR050090">
    <property type="entry name" value="Tyrosine_recombinase_XerCD"/>
</dbReference>
<sequence length="783" mass="90284">MQTGSRDTSSSVVETYTIRDRRRSYRDSERKDTPQFVSTVVKPAPAPKPQNPPAPFGDLSRAEIPELCGLATQILHDASEGRREKRRAGIRMLFSHLAAHPGETWQERWEASPFNAEDALSVSTLACTRFQTSGVTSALKMAFGQRIIQPSLPGFRVNRFSGYAEPFRLLQNDPMLDEFFRVVDAHTRLNSVHKHRVKFDVTCALTTQGITFQHLTPSALLHYSVENKRLGLTHGACNQNRTRFAARVAREVLVEMGHFREGTPHTVRSCFQQGQHSVAALVDRYRIENAAVRQLLIDYLARRKADTDYTTLDGLARKLAANFWAVIERIAPEQKDLQLSSEVYEQWLAELQHWNSDKSKVRQDKASILLAVRGFYIDIQSWSVAEPEHWAQWVVPCPVRPRDLKGFKQRRREINRRMADRTRTRQPLLPVLVQHVESRHEHLSNLREAARSTSLGAYFAYQGRSYKRSNSPEDRRRLKTPEGPTVRAIDQETGKTVYLDQAEERAFWDWAVIEVLRHSGIRIEELTELTHLSIRQYQRPNGETIALLVVAPSKNDRERVIPMSPDLFHAVAQVIRRQTKGGRPIPFLRRYDHQERTWSEPMPFLLQRQIGTVHSVMSPNTVVRILARRCAEIAQTNRDFEDATFTPHDFRRLFATEVVNGGLPIHIGAALLGHLNLQTTQGYVAVFAEDIVGHYQKFLENRRSQRPEDEYVNVTPKEWAEFEEHFDKRKVELGNCARPYGTPCQHEHACVRCPMLQVHPRMLPRLEEVERDLVMRRKRAEEE</sequence>
<dbReference type="PROSITE" id="PS51898">
    <property type="entry name" value="TYR_RECOMBINASE"/>
    <property type="match status" value="1"/>
</dbReference>
<feature type="compositionally biased region" description="Pro residues" evidence="2">
    <location>
        <begin position="44"/>
        <end position="55"/>
    </location>
</feature>
<dbReference type="Pfam" id="PF00589">
    <property type="entry name" value="Phage_integrase"/>
    <property type="match status" value="1"/>
</dbReference>
<feature type="compositionally biased region" description="Polar residues" evidence="2">
    <location>
        <begin position="1"/>
        <end position="14"/>
    </location>
</feature>
<dbReference type="CDD" id="cd00397">
    <property type="entry name" value="DNA_BRE_C"/>
    <property type="match status" value="1"/>
</dbReference>
<proteinExistence type="predicted"/>
<evidence type="ECO:0000256" key="2">
    <source>
        <dbReference type="SAM" id="MobiDB-lite"/>
    </source>
</evidence>
<dbReference type="PANTHER" id="PTHR30349">
    <property type="entry name" value="PHAGE INTEGRASE-RELATED"/>
    <property type="match status" value="1"/>
</dbReference>
<feature type="region of interest" description="Disordered" evidence="2">
    <location>
        <begin position="1"/>
        <end position="60"/>
    </location>
</feature>
<organism evidence="4 5">
    <name type="scientific">Streptomyces umbrinus</name>
    <dbReference type="NCBI Taxonomy" id="67370"/>
    <lineage>
        <taxon>Bacteria</taxon>
        <taxon>Bacillati</taxon>
        <taxon>Actinomycetota</taxon>
        <taxon>Actinomycetes</taxon>
        <taxon>Kitasatosporales</taxon>
        <taxon>Streptomycetaceae</taxon>
        <taxon>Streptomyces</taxon>
        <taxon>Streptomyces phaeochromogenes group</taxon>
    </lineage>
</organism>
<dbReference type="PANTHER" id="PTHR30349:SF64">
    <property type="entry name" value="PROPHAGE INTEGRASE INTD-RELATED"/>
    <property type="match status" value="1"/>
</dbReference>
<feature type="domain" description="Tyr recombinase" evidence="3">
    <location>
        <begin position="484"/>
        <end position="696"/>
    </location>
</feature>
<evidence type="ECO:0000256" key="1">
    <source>
        <dbReference type="ARBA" id="ARBA00023172"/>
    </source>
</evidence>
<reference evidence="4 5" key="1">
    <citation type="submission" date="2023-07" db="EMBL/GenBank/DDBJ databases">
        <title>Comparative genomics of wheat-associated soil bacteria to identify genetic determinants of phenazine resistance.</title>
        <authorList>
            <person name="Mouncey N."/>
        </authorList>
    </citation>
    <scope>NUCLEOTIDE SEQUENCE [LARGE SCALE GENOMIC DNA]</scope>
    <source>
        <strain evidence="4 5">V2I4</strain>
    </source>
</reference>
<name>A0ABU0TBW8_9ACTN</name>
<accession>A0ABU0TBW8</accession>
<keyword evidence="1" id="KW-0233">DNA recombination</keyword>
<comment type="caution">
    <text evidence="4">The sequence shown here is derived from an EMBL/GenBank/DDBJ whole genome shotgun (WGS) entry which is preliminary data.</text>
</comment>
<dbReference type="SUPFAM" id="SSF56349">
    <property type="entry name" value="DNA breaking-rejoining enzymes"/>
    <property type="match status" value="1"/>
</dbReference>
<dbReference type="EMBL" id="JAUSZI010000002">
    <property type="protein sequence ID" value="MDQ1033314.1"/>
    <property type="molecule type" value="Genomic_DNA"/>
</dbReference>
<evidence type="ECO:0000313" key="5">
    <source>
        <dbReference type="Proteomes" id="UP001230328"/>
    </source>
</evidence>
<dbReference type="Proteomes" id="UP001230328">
    <property type="component" value="Unassembled WGS sequence"/>
</dbReference>
<dbReference type="InterPro" id="IPR013762">
    <property type="entry name" value="Integrase-like_cat_sf"/>
</dbReference>
<dbReference type="InterPro" id="IPR011010">
    <property type="entry name" value="DNA_brk_join_enz"/>
</dbReference>
<keyword evidence="5" id="KW-1185">Reference proteome</keyword>
<evidence type="ECO:0000259" key="3">
    <source>
        <dbReference type="PROSITE" id="PS51898"/>
    </source>
</evidence>
<evidence type="ECO:0000313" key="4">
    <source>
        <dbReference type="EMBL" id="MDQ1033314.1"/>
    </source>
</evidence>
<dbReference type="Gene3D" id="1.10.443.10">
    <property type="entry name" value="Intergrase catalytic core"/>
    <property type="match status" value="1"/>
</dbReference>
<protein>
    <submittedName>
        <fullName evidence="4">Site-specific recombinase XerD</fullName>
    </submittedName>
</protein>
<gene>
    <name evidence="4" type="ORF">QF035_010896</name>
</gene>
<dbReference type="InterPro" id="IPR002104">
    <property type="entry name" value="Integrase_catalytic"/>
</dbReference>